<protein>
    <submittedName>
        <fullName evidence="2">Uncharacterized protein</fullName>
    </submittedName>
</protein>
<keyword evidence="3" id="KW-1185">Reference proteome</keyword>
<evidence type="ECO:0000313" key="2">
    <source>
        <dbReference type="EMBL" id="SMQ52883.1"/>
    </source>
</evidence>
<dbReference type="AlphaFoldDB" id="A0A1X7RZM5"/>
<feature type="region of interest" description="Disordered" evidence="1">
    <location>
        <begin position="1"/>
        <end position="22"/>
    </location>
</feature>
<feature type="compositionally biased region" description="Polar residues" evidence="1">
    <location>
        <begin position="118"/>
        <end position="127"/>
    </location>
</feature>
<evidence type="ECO:0000256" key="1">
    <source>
        <dbReference type="SAM" id="MobiDB-lite"/>
    </source>
</evidence>
<dbReference type="Proteomes" id="UP000215127">
    <property type="component" value="Chromosome 7"/>
</dbReference>
<name>A0A1X7RZM5_ZYMT9</name>
<dbReference type="EMBL" id="LT853698">
    <property type="protein sequence ID" value="SMQ52883.1"/>
    <property type="molecule type" value="Genomic_DNA"/>
</dbReference>
<reference evidence="2 3" key="1">
    <citation type="submission" date="2016-06" db="EMBL/GenBank/DDBJ databases">
        <authorList>
            <person name="Kjaerup R.B."/>
            <person name="Dalgaard T.S."/>
            <person name="Juul-Madsen H.R."/>
        </authorList>
    </citation>
    <scope>NUCLEOTIDE SEQUENCE [LARGE SCALE GENOMIC DNA]</scope>
</reference>
<sequence length="169" mass="19474">MASTSPHKAAYTTPASAFQTHKRYQKRRIDQAVLVRHTNDFHKGETPTWGDSHLVDQPRYAKDGNVWRDVPLVAGHHVGVTGWVQSDQKLAFEEKCMDVQQEFILRREKSVHKKNNMFNNPLATIDNNRGRSRRPAFTGERRHGARPMTPRNKILRRGLTRLRTCGLLP</sequence>
<organism evidence="2 3">
    <name type="scientific">Zymoseptoria tritici (strain ST99CH_3D7)</name>
    <dbReference type="NCBI Taxonomy" id="1276538"/>
    <lineage>
        <taxon>Eukaryota</taxon>
        <taxon>Fungi</taxon>
        <taxon>Dikarya</taxon>
        <taxon>Ascomycota</taxon>
        <taxon>Pezizomycotina</taxon>
        <taxon>Dothideomycetes</taxon>
        <taxon>Dothideomycetidae</taxon>
        <taxon>Mycosphaerellales</taxon>
        <taxon>Mycosphaerellaceae</taxon>
        <taxon>Zymoseptoria</taxon>
    </lineage>
</organism>
<feature type="region of interest" description="Disordered" evidence="1">
    <location>
        <begin position="118"/>
        <end position="151"/>
    </location>
</feature>
<gene>
    <name evidence="2" type="ORF">ZT3D7_G8036</name>
</gene>
<evidence type="ECO:0000313" key="3">
    <source>
        <dbReference type="Proteomes" id="UP000215127"/>
    </source>
</evidence>
<proteinExistence type="predicted"/>
<accession>A0A1X7RZM5</accession>